<dbReference type="EMBL" id="JBGNUJ010000012">
    <property type="protein sequence ID" value="KAL3953061.1"/>
    <property type="molecule type" value="Genomic_DNA"/>
</dbReference>
<name>A0ACC4D9Z5_PURLI</name>
<organism evidence="1 2">
    <name type="scientific">Purpureocillium lilacinum</name>
    <name type="common">Paecilomyces lilacinus</name>
    <dbReference type="NCBI Taxonomy" id="33203"/>
    <lineage>
        <taxon>Eukaryota</taxon>
        <taxon>Fungi</taxon>
        <taxon>Dikarya</taxon>
        <taxon>Ascomycota</taxon>
        <taxon>Pezizomycotina</taxon>
        <taxon>Sordariomycetes</taxon>
        <taxon>Hypocreomycetidae</taxon>
        <taxon>Hypocreales</taxon>
        <taxon>Ophiocordycipitaceae</taxon>
        <taxon>Purpureocillium</taxon>
    </lineage>
</organism>
<proteinExistence type="predicted"/>
<reference evidence="1" key="1">
    <citation type="submission" date="2024-12" db="EMBL/GenBank/DDBJ databases">
        <title>Comparative genomics and development of molecular markers within Purpureocillium lilacinum and among Purpureocillium species.</title>
        <authorList>
            <person name="Yeh Z.-Y."/>
            <person name="Ni N.-T."/>
            <person name="Lo P.-H."/>
            <person name="Mushyakhwo K."/>
            <person name="Lin C.-F."/>
            <person name="Nai Y.-S."/>
        </authorList>
    </citation>
    <scope>NUCLEOTIDE SEQUENCE</scope>
    <source>
        <strain evidence="1">NCHU-NPUST-175</strain>
    </source>
</reference>
<sequence length="129" mass="14005">MTAFTLPSTHGRVVTVLGGGVLGRRIACAWAASGFDVTIRDPSAEQRIAAKHYCDTSMPQYSDSSRRGTVRAVEDMAASVSDAWLVIEAVPEKLPSRSRPLPSSRRSRRGTPSCAATRRRSSRATWWAG</sequence>
<comment type="caution">
    <text evidence="1">The sequence shown here is derived from an EMBL/GenBank/DDBJ whole genome shotgun (WGS) entry which is preliminary data.</text>
</comment>
<protein>
    <submittedName>
        <fullName evidence="1">Uncharacterized protein</fullName>
    </submittedName>
</protein>
<gene>
    <name evidence="1" type="ORF">ACCO45_013004</name>
</gene>
<keyword evidence="2" id="KW-1185">Reference proteome</keyword>
<evidence type="ECO:0000313" key="2">
    <source>
        <dbReference type="Proteomes" id="UP001638806"/>
    </source>
</evidence>
<dbReference type="Proteomes" id="UP001638806">
    <property type="component" value="Unassembled WGS sequence"/>
</dbReference>
<accession>A0ACC4D9Z5</accession>
<evidence type="ECO:0000313" key="1">
    <source>
        <dbReference type="EMBL" id="KAL3953061.1"/>
    </source>
</evidence>